<dbReference type="InterPro" id="IPR001702">
    <property type="entry name" value="Porin_Gram-ve"/>
</dbReference>
<dbReference type="CDD" id="cd00342">
    <property type="entry name" value="gram_neg_porins"/>
    <property type="match status" value="1"/>
</dbReference>
<reference evidence="6" key="1">
    <citation type="submission" date="2022-01" db="EMBL/GenBank/DDBJ databases">
        <title>Whole genome-based taxonomy of the Shewanellaceae.</title>
        <authorList>
            <person name="Martin-Rodriguez A.J."/>
        </authorList>
    </citation>
    <scope>NUCLEOTIDE SEQUENCE</scope>
    <source>
        <strain evidence="6">DSM 16422</strain>
    </source>
</reference>
<dbReference type="InterPro" id="IPR023614">
    <property type="entry name" value="Porin_dom_sf"/>
</dbReference>
<dbReference type="SUPFAM" id="SSF56935">
    <property type="entry name" value="Porins"/>
    <property type="match status" value="1"/>
</dbReference>
<dbReference type="InterPro" id="IPR050298">
    <property type="entry name" value="Gram-neg_bact_OMP"/>
</dbReference>
<dbReference type="PANTHER" id="PTHR34501">
    <property type="entry name" value="PROTEIN YDDL-RELATED"/>
    <property type="match status" value="1"/>
</dbReference>
<dbReference type="Gene3D" id="2.40.160.10">
    <property type="entry name" value="Porin"/>
    <property type="match status" value="1"/>
</dbReference>
<keyword evidence="4" id="KW-0472">Membrane</keyword>
<comment type="subcellular location">
    <subcellularLocation>
        <location evidence="1">Cell outer membrane</location>
        <topology evidence="1">Multi-pass membrane protein</topology>
    </subcellularLocation>
</comment>
<accession>A0A9X2CMG3</accession>
<dbReference type="EMBL" id="JAKIKP010000010">
    <property type="protein sequence ID" value="MCL1143645.1"/>
    <property type="molecule type" value="Genomic_DNA"/>
</dbReference>
<evidence type="ECO:0000256" key="1">
    <source>
        <dbReference type="ARBA" id="ARBA00004571"/>
    </source>
</evidence>
<sequence>MNKTIIASALAAAMFVPAASAVEVYKDEKNSMSIGGFIDARVYNGQGETELVNGASRINFGFDRQMDNGWAAFAKFEWGVNPFGNSEIVYNSDSRFESSSDEFLNNRLGYVGLSHDVYGSLSLGKQWGVWYDLVGATNNPIVWDGNASGTYTYNKADGAINGTGRGDKTIQYRNTFGKFSLGVQMQLKQNSFDLVVDDPTIQPINGLVTTSSIGSVEYGNTFGLSAMYQVTDKFNVGVAFNTGEFDADLIGGASFKARDEIYGIGVTYGGWDEKGFHFAANYNENEFHDTDNLGRMIESGRGLESLVAYNFDNNIRIFAAYNVLDADTIMTAEEGEVFKRQFMTAGVHYTWDNNIILYLEGRLDNSDFSGPNEAAQKIGEEDGIGFGIRYIL</sequence>
<dbReference type="RefSeq" id="WP_248996317.1">
    <property type="nucleotide sequence ID" value="NZ_JAKIKP010000010.1"/>
</dbReference>
<dbReference type="PRINTS" id="PR00183">
    <property type="entry name" value="ECOLIPORIN"/>
</dbReference>
<evidence type="ECO:0000256" key="5">
    <source>
        <dbReference type="SAM" id="SignalP"/>
    </source>
</evidence>
<dbReference type="GO" id="GO:0015288">
    <property type="term" value="F:porin activity"/>
    <property type="evidence" value="ECO:0007669"/>
    <property type="project" value="InterPro"/>
</dbReference>
<keyword evidence="7" id="KW-1185">Reference proteome</keyword>
<name>A0A9X2CMG3_9GAMM</name>
<evidence type="ECO:0000256" key="2">
    <source>
        <dbReference type="ARBA" id="ARBA00007539"/>
    </source>
</evidence>
<dbReference type="Proteomes" id="UP001139333">
    <property type="component" value="Unassembled WGS sequence"/>
</dbReference>
<evidence type="ECO:0000313" key="6">
    <source>
        <dbReference type="EMBL" id="MCL1143645.1"/>
    </source>
</evidence>
<dbReference type="Pfam" id="PF00267">
    <property type="entry name" value="Porin_1"/>
    <property type="match status" value="1"/>
</dbReference>
<comment type="similarity">
    <text evidence="2">Belongs to the Gram-negative porin family.</text>
</comment>
<evidence type="ECO:0000313" key="7">
    <source>
        <dbReference type="Proteomes" id="UP001139333"/>
    </source>
</evidence>
<keyword evidence="3 5" id="KW-0732">Signal</keyword>
<dbReference type="InterPro" id="IPR001897">
    <property type="entry name" value="Porin_gammaproteobac"/>
</dbReference>
<proteinExistence type="inferred from homology"/>
<comment type="caution">
    <text evidence="6">The sequence shown here is derived from an EMBL/GenBank/DDBJ whole genome shotgun (WGS) entry which is preliminary data.</text>
</comment>
<evidence type="ECO:0000256" key="4">
    <source>
        <dbReference type="ARBA" id="ARBA00023136"/>
    </source>
</evidence>
<feature type="chain" id="PRO_5040956221" evidence="5">
    <location>
        <begin position="22"/>
        <end position="392"/>
    </location>
</feature>
<organism evidence="6 7">
    <name type="scientific">Shewanella gaetbuli</name>
    <dbReference type="NCBI Taxonomy" id="220752"/>
    <lineage>
        <taxon>Bacteria</taxon>
        <taxon>Pseudomonadati</taxon>
        <taxon>Pseudomonadota</taxon>
        <taxon>Gammaproteobacteria</taxon>
        <taxon>Alteromonadales</taxon>
        <taxon>Shewanellaceae</taxon>
        <taxon>Shewanella</taxon>
    </lineage>
</organism>
<evidence type="ECO:0000256" key="3">
    <source>
        <dbReference type="ARBA" id="ARBA00022729"/>
    </source>
</evidence>
<dbReference type="GO" id="GO:0009279">
    <property type="term" value="C:cell outer membrane"/>
    <property type="evidence" value="ECO:0007669"/>
    <property type="project" value="UniProtKB-SubCell"/>
</dbReference>
<dbReference type="PANTHER" id="PTHR34501:SF2">
    <property type="entry name" value="OUTER MEMBRANE PORIN F-RELATED"/>
    <property type="match status" value="1"/>
</dbReference>
<dbReference type="GO" id="GO:0034220">
    <property type="term" value="P:monoatomic ion transmembrane transport"/>
    <property type="evidence" value="ECO:0007669"/>
    <property type="project" value="InterPro"/>
</dbReference>
<dbReference type="InterPro" id="IPR033900">
    <property type="entry name" value="Gram_neg_porin_domain"/>
</dbReference>
<protein>
    <submittedName>
        <fullName evidence="6">Porin</fullName>
    </submittedName>
</protein>
<dbReference type="AlphaFoldDB" id="A0A9X2CMG3"/>
<gene>
    <name evidence="6" type="ORF">L2672_13220</name>
</gene>
<feature type="signal peptide" evidence="5">
    <location>
        <begin position="1"/>
        <end position="21"/>
    </location>
</feature>